<dbReference type="EMBL" id="RBDY01000001">
    <property type="protein sequence ID" value="RKN27836.1"/>
    <property type="molecule type" value="Genomic_DNA"/>
</dbReference>
<dbReference type="InterPro" id="IPR050266">
    <property type="entry name" value="AB_hydrolase_sf"/>
</dbReference>
<organism evidence="2 5">
    <name type="scientific">Streptomyces radicis</name>
    <dbReference type="NCBI Taxonomy" id="1750517"/>
    <lineage>
        <taxon>Bacteria</taxon>
        <taxon>Bacillati</taxon>
        <taxon>Actinomycetota</taxon>
        <taxon>Actinomycetes</taxon>
        <taxon>Kitasatosporales</taxon>
        <taxon>Streptomycetaceae</taxon>
        <taxon>Streptomyces</taxon>
    </lineage>
</organism>
<dbReference type="InterPro" id="IPR000073">
    <property type="entry name" value="AB_hydrolase_1"/>
</dbReference>
<proteinExistence type="predicted"/>
<protein>
    <submittedName>
        <fullName evidence="2">Alpha/beta hydrolase</fullName>
    </submittedName>
</protein>
<reference evidence="4 5" key="1">
    <citation type="submission" date="2018-09" db="EMBL/GenBank/DDBJ databases">
        <title>Streptomyces sp. nov. DS1-2, an endophytic actinomycete isolated from roots of Dendrobium scabrilingue.</title>
        <authorList>
            <person name="Kuncharoen N."/>
            <person name="Kudo T."/>
            <person name="Ohkuma M."/>
            <person name="Yuki M."/>
            <person name="Tanasupawat S."/>
        </authorList>
    </citation>
    <scope>NUCLEOTIDE SEQUENCE [LARGE SCALE GENOMIC DNA]</scope>
    <source>
        <strain evidence="2 5">AZ1-7</strain>
        <strain evidence="3 4">DS1-2</strain>
    </source>
</reference>
<dbReference type="PANTHER" id="PTHR43798">
    <property type="entry name" value="MONOACYLGLYCEROL LIPASE"/>
    <property type="match status" value="1"/>
</dbReference>
<dbReference type="EMBL" id="RBDX01000001">
    <property type="protein sequence ID" value="RKN12950.1"/>
    <property type="molecule type" value="Genomic_DNA"/>
</dbReference>
<dbReference type="InterPro" id="IPR029058">
    <property type="entry name" value="AB_hydrolase_fold"/>
</dbReference>
<dbReference type="Pfam" id="PF00561">
    <property type="entry name" value="Abhydrolase_1"/>
    <property type="match status" value="1"/>
</dbReference>
<dbReference type="PRINTS" id="PR00111">
    <property type="entry name" value="ABHYDROLASE"/>
</dbReference>
<dbReference type="OrthoDB" id="9801162at2"/>
<evidence type="ECO:0000313" key="3">
    <source>
        <dbReference type="EMBL" id="RKN27836.1"/>
    </source>
</evidence>
<accession>A0A3A9WJD7</accession>
<dbReference type="GO" id="GO:0016787">
    <property type="term" value="F:hydrolase activity"/>
    <property type="evidence" value="ECO:0007669"/>
    <property type="project" value="UniProtKB-KW"/>
</dbReference>
<dbReference type="SUPFAM" id="SSF53474">
    <property type="entry name" value="alpha/beta-Hydrolases"/>
    <property type="match status" value="1"/>
</dbReference>
<evidence type="ECO:0000313" key="4">
    <source>
        <dbReference type="Proteomes" id="UP000268652"/>
    </source>
</evidence>
<evidence type="ECO:0000313" key="2">
    <source>
        <dbReference type="EMBL" id="RKN12950.1"/>
    </source>
</evidence>
<dbReference type="GO" id="GO:0016020">
    <property type="term" value="C:membrane"/>
    <property type="evidence" value="ECO:0007669"/>
    <property type="project" value="TreeGrafter"/>
</dbReference>
<dbReference type="Gene3D" id="3.40.50.1820">
    <property type="entry name" value="alpha/beta hydrolase"/>
    <property type="match status" value="1"/>
</dbReference>
<keyword evidence="2" id="KW-0378">Hydrolase</keyword>
<comment type="caution">
    <text evidence="2">The sequence shown here is derived from an EMBL/GenBank/DDBJ whole genome shotgun (WGS) entry which is preliminary data.</text>
</comment>
<evidence type="ECO:0000313" key="5">
    <source>
        <dbReference type="Proteomes" id="UP000275024"/>
    </source>
</evidence>
<name>A0A3A9WJD7_9ACTN</name>
<dbReference type="Proteomes" id="UP000275024">
    <property type="component" value="Unassembled WGS sequence"/>
</dbReference>
<dbReference type="AlphaFoldDB" id="A0A3A9WJD7"/>
<evidence type="ECO:0000259" key="1">
    <source>
        <dbReference type="Pfam" id="PF00561"/>
    </source>
</evidence>
<dbReference type="PANTHER" id="PTHR43798:SF33">
    <property type="entry name" value="HYDROLASE, PUTATIVE (AFU_ORTHOLOGUE AFUA_2G14860)-RELATED"/>
    <property type="match status" value="1"/>
</dbReference>
<feature type="domain" description="AB hydrolase-1" evidence="1">
    <location>
        <begin position="1"/>
        <end position="232"/>
    </location>
</feature>
<sequence length="249" mass="26310">MLLHGGGPGCSSRLDFGPCLPHLPADRRHLLVDLAQYGDSAAAPFDDPALDFHVACLVGLLDDLALDQVDVVAQSLGGSVALNLAALHPARVGRIVLTGSQPVPSPSNDPGVAGEARARYYGGSGPSPAKMRELLASLEWYDAAGVPEATVQARFANSVTPWAMAVADGSGRGRAQDIGDRLPGIQHPTLWLWGAHDPFSSPAYAAAVAATMPRADIAVLANTAHHPQEERPYAYGRLVTEFLERKEER</sequence>
<keyword evidence="4" id="KW-1185">Reference proteome</keyword>
<dbReference type="Proteomes" id="UP000268652">
    <property type="component" value="Unassembled WGS sequence"/>
</dbReference>
<gene>
    <name evidence="3" type="ORF">D7318_00465</name>
    <name evidence="2" type="ORF">D7319_02430</name>
</gene>